<dbReference type="GO" id="GO:0001561">
    <property type="term" value="P:fatty acid alpha-oxidation"/>
    <property type="evidence" value="ECO:0007669"/>
    <property type="project" value="InterPro"/>
</dbReference>
<comment type="similarity">
    <text evidence="1">Belongs to the PhyH family.</text>
</comment>
<dbReference type="AlphaFoldDB" id="A0A8S4EN98"/>
<evidence type="ECO:0000256" key="4">
    <source>
        <dbReference type="ARBA" id="ARBA00034924"/>
    </source>
</evidence>
<dbReference type="SUPFAM" id="SSF51197">
    <property type="entry name" value="Clavaminate synthase-like"/>
    <property type="match status" value="1"/>
</dbReference>
<reference evidence="5" key="1">
    <citation type="submission" date="2020-11" db="EMBL/GenBank/DDBJ databases">
        <authorList>
            <person name="Whiteford S."/>
        </authorList>
    </citation>
    <scope>NUCLEOTIDE SEQUENCE</scope>
</reference>
<dbReference type="GO" id="GO:0048244">
    <property type="term" value="F:phytanoyl-CoA dioxygenase activity"/>
    <property type="evidence" value="ECO:0007669"/>
    <property type="project" value="UniProtKB-EC"/>
</dbReference>
<evidence type="ECO:0000313" key="6">
    <source>
        <dbReference type="Proteomes" id="UP000653454"/>
    </source>
</evidence>
<gene>
    <name evidence="5" type="ORF">PLXY2_LOCUS6170</name>
</gene>
<proteinExistence type="inferred from homology"/>
<keyword evidence="6" id="KW-1185">Reference proteome</keyword>
<dbReference type="Pfam" id="PF05721">
    <property type="entry name" value="PhyH"/>
    <property type="match status" value="1"/>
</dbReference>
<evidence type="ECO:0000256" key="3">
    <source>
        <dbReference type="ARBA" id="ARBA00034921"/>
    </source>
</evidence>
<evidence type="ECO:0000256" key="1">
    <source>
        <dbReference type="ARBA" id="ARBA00005830"/>
    </source>
</evidence>
<dbReference type="PANTHER" id="PTHR21308">
    <property type="entry name" value="PHYTANOYL-COA ALPHA-HYDROXYLASE"/>
    <property type="match status" value="1"/>
</dbReference>
<name>A0A8S4EN98_PLUXY</name>
<dbReference type="Gene3D" id="2.60.120.620">
    <property type="entry name" value="q2cbj1_9rhob like domain"/>
    <property type="match status" value="1"/>
</dbReference>
<dbReference type="InterPro" id="IPR008775">
    <property type="entry name" value="Phytyl_CoA_dOase-like"/>
</dbReference>
<organism evidence="5 6">
    <name type="scientific">Plutella xylostella</name>
    <name type="common">Diamondback moth</name>
    <name type="synonym">Plutella maculipennis</name>
    <dbReference type="NCBI Taxonomy" id="51655"/>
    <lineage>
        <taxon>Eukaryota</taxon>
        <taxon>Metazoa</taxon>
        <taxon>Ecdysozoa</taxon>
        <taxon>Arthropoda</taxon>
        <taxon>Hexapoda</taxon>
        <taxon>Insecta</taxon>
        <taxon>Pterygota</taxon>
        <taxon>Neoptera</taxon>
        <taxon>Endopterygota</taxon>
        <taxon>Lepidoptera</taxon>
        <taxon>Glossata</taxon>
        <taxon>Ditrysia</taxon>
        <taxon>Yponomeutoidea</taxon>
        <taxon>Plutellidae</taxon>
        <taxon>Plutella</taxon>
    </lineage>
</organism>
<comment type="caution">
    <text evidence="5">The sequence shown here is derived from an EMBL/GenBank/DDBJ whole genome shotgun (WGS) entry which is preliminary data.</text>
</comment>
<evidence type="ECO:0000256" key="2">
    <source>
        <dbReference type="ARBA" id="ARBA00034809"/>
    </source>
</evidence>
<dbReference type="EMBL" id="CAJHNJ030000019">
    <property type="protein sequence ID" value="CAG9117069.1"/>
    <property type="molecule type" value="Genomic_DNA"/>
</dbReference>
<dbReference type="InterPro" id="IPR047128">
    <property type="entry name" value="PhyH"/>
</dbReference>
<sequence length="266" mass="30662">MVRLTKQQIQSYKDNGFIKLSNIYSEKELQELSEEYNRIFYKKNNPGMEAAWLGDDMKAAVKNKEYSVHSIHNLQYHSAIFSHALHNPNLLDCLEDVMQTPNILLHHTKAHYKPPRKGAPYLMHQDYHYFPFKKDSMVAVFLHLDRSTPENGGLCVYPGSHKRGPLKDVGVIEKGDAYHYMDQKEWPISGATPINAEFGDIVIFSYLLVHGSYENLSDRPRRMFLVQLMSAEDEPVEDIHKSLGQGWVLRGANDNKKASMAERFLH</sequence>
<accession>A0A8S4EN98</accession>
<dbReference type="EC" id="1.14.11.18" evidence="2"/>
<evidence type="ECO:0000313" key="5">
    <source>
        <dbReference type="EMBL" id="CAG9117069.1"/>
    </source>
</evidence>
<protein>
    <recommendedName>
        <fullName evidence="2">phytanoyl-CoA dioxygenase</fullName>
        <ecNumber evidence="2">1.14.11.18</ecNumber>
    </recommendedName>
    <alternativeName>
        <fullName evidence="3">Phytanic acid oxidase</fullName>
    </alternativeName>
    <alternativeName>
        <fullName evidence="4">Phytanoyl-CoA alpha-hydroxylase</fullName>
    </alternativeName>
</protein>
<dbReference type="PANTHER" id="PTHR21308:SF1">
    <property type="entry name" value="PHYTANOYL-COA DIOXYGENASE, PEROXISOMAL"/>
    <property type="match status" value="1"/>
</dbReference>
<dbReference type="Proteomes" id="UP000653454">
    <property type="component" value="Unassembled WGS sequence"/>
</dbReference>